<organism evidence="2 4">
    <name type="scientific">Cercospora beticola</name>
    <name type="common">Sugarbeet leaf spot fungus</name>
    <dbReference type="NCBI Taxonomy" id="122368"/>
    <lineage>
        <taxon>Eukaryota</taxon>
        <taxon>Fungi</taxon>
        <taxon>Dikarya</taxon>
        <taxon>Ascomycota</taxon>
        <taxon>Pezizomycotina</taxon>
        <taxon>Dothideomycetes</taxon>
        <taxon>Dothideomycetidae</taxon>
        <taxon>Mycosphaerellales</taxon>
        <taxon>Mycosphaerellaceae</taxon>
        <taxon>Cercospora</taxon>
    </lineage>
</organism>
<evidence type="ECO:0000313" key="5">
    <source>
        <dbReference type="Proteomes" id="UP001302367"/>
    </source>
</evidence>
<dbReference type="AlphaFoldDB" id="A0A2G5HR79"/>
<dbReference type="EMBL" id="LKMD01000104">
    <property type="protein sequence ID" value="PIA95051.1"/>
    <property type="molecule type" value="Genomic_DNA"/>
</dbReference>
<evidence type="ECO:0000256" key="1">
    <source>
        <dbReference type="SAM" id="SignalP"/>
    </source>
</evidence>
<protein>
    <submittedName>
        <fullName evidence="2">Uncharacterized protein</fullName>
    </submittedName>
</protein>
<keyword evidence="1" id="KW-0732">Signal</keyword>
<proteinExistence type="predicted"/>
<name>A0A2G5HR79_CERBT</name>
<sequence length="375" mass="40150">MQAQSRLAALLLALLLFCSHVSASGYQRTYTKTITKHKTVTTCKKTTTITKTSTYTQPGKAVTTTKTSTTTPVTTLVTTSTIIDPALSTTTTTTITSGTTTVAAPSGFQGVRDSLPQATYDPSLLADGSGPSEKKKREAIAELFEREKWTEEKWWKRNNYHGAKTKTVYTTKTKTVHSTKTIRKTSTKTVQGSPTSTATVTTTSTAPTSTVTITTTSNIIPPVITKTTTETTFVATAYAACASSNIANAVIEDEETLPIRRFGFTADSTAMDNSVLLGDDVEDGIACCSLFFAMPFASDPDNENGNGRPASQGVFIWDSDSQICVGYYHSVYNCTMQAGDPMNRQIVVSNERPGLEGLVVGNGQCGFIDGNEFGS</sequence>
<feature type="signal peptide" evidence="1">
    <location>
        <begin position="1"/>
        <end position="23"/>
    </location>
</feature>
<feature type="chain" id="PRO_5013754332" evidence="1">
    <location>
        <begin position="24"/>
        <end position="375"/>
    </location>
</feature>
<evidence type="ECO:0000313" key="4">
    <source>
        <dbReference type="Proteomes" id="UP000230605"/>
    </source>
</evidence>
<keyword evidence="5" id="KW-1185">Reference proteome</keyword>
<reference evidence="2 4" key="1">
    <citation type="submission" date="2015-10" db="EMBL/GenBank/DDBJ databases">
        <title>The cercosporin biosynthetic gene cluster was horizontally transferred to several fungal lineages and shown to be expanded in Cercospora beticola based on microsynteny with recipient genomes.</title>
        <authorList>
            <person name="De Jonge R."/>
            <person name="Ebert M.K."/>
            <person name="Suttle J.C."/>
            <person name="Jurick Ii W.M."/>
            <person name="Secor G.A."/>
            <person name="Thomma B.P."/>
            <person name="Van De Peer Y."/>
            <person name="Bolton M.D."/>
        </authorList>
    </citation>
    <scope>NUCLEOTIDE SEQUENCE [LARGE SCALE GENOMIC DNA]</scope>
    <source>
        <strain evidence="2 4">09-40</strain>
    </source>
</reference>
<reference evidence="3 5" key="2">
    <citation type="submission" date="2023-09" db="EMBL/GenBank/DDBJ databases">
        <title>Complete-Gapless Cercospora beticola genome.</title>
        <authorList>
            <person name="Wyatt N.A."/>
            <person name="Spanner R.E."/>
            <person name="Bolton M.D."/>
        </authorList>
    </citation>
    <scope>NUCLEOTIDE SEQUENCE [LARGE SCALE GENOMIC DNA]</scope>
    <source>
        <strain evidence="3">Cb09-40</strain>
    </source>
</reference>
<evidence type="ECO:0000313" key="2">
    <source>
        <dbReference type="EMBL" id="PIA95051.1"/>
    </source>
</evidence>
<dbReference type="Proteomes" id="UP000230605">
    <property type="component" value="Chromosome 6"/>
</dbReference>
<dbReference type="Proteomes" id="UP001302367">
    <property type="component" value="Chromosome 6"/>
</dbReference>
<evidence type="ECO:0000313" key="3">
    <source>
        <dbReference type="EMBL" id="WPB04720.1"/>
    </source>
</evidence>
<dbReference type="OrthoDB" id="3649585at2759"/>
<dbReference type="EMBL" id="CP134189">
    <property type="protein sequence ID" value="WPB04720.1"/>
    <property type="molecule type" value="Genomic_DNA"/>
</dbReference>
<gene>
    <name evidence="2" type="ORF">CB0940_08155</name>
    <name evidence="3" type="ORF">RHO25_009367</name>
</gene>
<accession>A0A2G5HR79</accession>